<dbReference type="Proteomes" id="UP000648075">
    <property type="component" value="Unassembled WGS sequence"/>
</dbReference>
<dbReference type="EMBL" id="BMZA01000001">
    <property type="protein sequence ID" value="GGY89969.1"/>
    <property type="molecule type" value="Genomic_DNA"/>
</dbReference>
<dbReference type="InterPro" id="IPR040442">
    <property type="entry name" value="Pyrv_kinase-like_dom_sf"/>
</dbReference>
<feature type="binding site" evidence="6">
    <location>
        <position position="156"/>
    </location>
    <ligand>
        <name>Mg(2+)</name>
        <dbReference type="ChEBI" id="CHEBI:18420"/>
    </ligand>
</feature>
<comment type="similarity">
    <text evidence="2">Belongs to the HpcH/HpaI aldolase family.</text>
</comment>
<dbReference type="Gene3D" id="3.20.20.60">
    <property type="entry name" value="Phosphoenolpyruvate-binding domains"/>
    <property type="match status" value="1"/>
</dbReference>
<feature type="binding site" evidence="5">
    <location>
        <position position="129"/>
    </location>
    <ligand>
        <name>substrate</name>
    </ligand>
</feature>
<dbReference type="PIRSF" id="PIRSF015582">
    <property type="entry name" value="Cit_lyase_B"/>
    <property type="match status" value="1"/>
</dbReference>
<keyword evidence="3 6" id="KW-0479">Metal-binding</keyword>
<dbReference type="SUPFAM" id="SSF51621">
    <property type="entry name" value="Phosphoenolpyruvate/pyruvate domain"/>
    <property type="match status" value="1"/>
</dbReference>
<sequence length="291" mass="30486">MRLRSLLFVPGDSEKKFAKASGGNADVLILDLEDSVAPAVKPQARQTVAGWLDKAGEVPASLFVRPNPLDSGLIDDDLAAVVRPGLAGLLVPKANGGADIAEIAAKLDKLEAAAGMAHGTVKIAVVSTETPLAMFNLGSYTPPHPRLVGLTWGAEDLGAAIGATDNKEADGSWTFPYQVARAQCLFAAAAAGVTPIDTLYANFRDPEGLEVDCRRARRDGFLGRIAIHPDQVDTINRCFSPSEEEVAQARKIADAFAANPELGTIGIDGKMYDIPHLKAAHKTLAAAGEAA</sequence>
<gene>
    <name evidence="8" type="ORF">GCM10011614_00620</name>
</gene>
<evidence type="ECO:0000256" key="1">
    <source>
        <dbReference type="ARBA" id="ARBA00001946"/>
    </source>
</evidence>
<evidence type="ECO:0000256" key="4">
    <source>
        <dbReference type="ARBA" id="ARBA00022842"/>
    </source>
</evidence>
<evidence type="ECO:0000313" key="9">
    <source>
        <dbReference type="Proteomes" id="UP000648075"/>
    </source>
</evidence>
<dbReference type="PANTHER" id="PTHR32308">
    <property type="entry name" value="LYASE BETA SUBUNIT, PUTATIVE (AFU_ORTHOLOGUE AFUA_4G13030)-RELATED"/>
    <property type="match status" value="1"/>
</dbReference>
<keyword evidence="4 6" id="KW-0460">Magnesium</keyword>
<evidence type="ECO:0000256" key="3">
    <source>
        <dbReference type="ARBA" id="ARBA00022723"/>
    </source>
</evidence>
<feature type="binding site" evidence="5">
    <location>
        <position position="65"/>
    </location>
    <ligand>
        <name>substrate</name>
    </ligand>
</feature>
<dbReference type="AlphaFoldDB" id="A0A918P7K0"/>
<evidence type="ECO:0000313" key="8">
    <source>
        <dbReference type="EMBL" id="GGY89969.1"/>
    </source>
</evidence>
<dbReference type="RefSeq" id="WP_189619103.1">
    <property type="nucleotide sequence ID" value="NZ_BMZA01000001.1"/>
</dbReference>
<dbReference type="PANTHER" id="PTHR32308:SF0">
    <property type="entry name" value="HPCH_HPAI ALDOLASE_CITRATE LYASE DOMAIN-CONTAINING PROTEIN"/>
    <property type="match status" value="1"/>
</dbReference>
<evidence type="ECO:0000256" key="6">
    <source>
        <dbReference type="PIRSR" id="PIRSR015582-2"/>
    </source>
</evidence>
<reference evidence="8" key="2">
    <citation type="submission" date="2020-09" db="EMBL/GenBank/DDBJ databases">
        <authorList>
            <person name="Sun Q."/>
            <person name="Kim S."/>
        </authorList>
    </citation>
    <scope>NUCLEOTIDE SEQUENCE</scope>
    <source>
        <strain evidence="8">KCTC 32255</strain>
    </source>
</reference>
<evidence type="ECO:0000256" key="2">
    <source>
        <dbReference type="ARBA" id="ARBA00005568"/>
    </source>
</evidence>
<dbReference type="InterPro" id="IPR015813">
    <property type="entry name" value="Pyrv/PenolPyrv_kinase-like_dom"/>
</dbReference>
<protein>
    <submittedName>
        <fullName evidence="8">CoA ester lyase</fullName>
    </submittedName>
</protein>
<keyword evidence="9" id="KW-1185">Reference proteome</keyword>
<proteinExistence type="inferred from homology"/>
<dbReference type="Pfam" id="PF03328">
    <property type="entry name" value="HpcH_HpaI"/>
    <property type="match status" value="1"/>
</dbReference>
<dbReference type="GO" id="GO:0016829">
    <property type="term" value="F:lyase activity"/>
    <property type="evidence" value="ECO:0007669"/>
    <property type="project" value="UniProtKB-KW"/>
</dbReference>
<feature type="domain" description="HpcH/HpaI aldolase/citrate lyase" evidence="7">
    <location>
        <begin position="4"/>
        <end position="229"/>
    </location>
</feature>
<dbReference type="InterPro" id="IPR005000">
    <property type="entry name" value="Aldolase/citrate-lyase_domain"/>
</dbReference>
<comment type="caution">
    <text evidence="8">The sequence shown here is derived from an EMBL/GenBank/DDBJ whole genome shotgun (WGS) entry which is preliminary data.</text>
</comment>
<keyword evidence="8" id="KW-0456">Lyase</keyword>
<organism evidence="8 9">
    <name type="scientific">Novosphingobium colocasiae</name>
    <dbReference type="NCBI Taxonomy" id="1256513"/>
    <lineage>
        <taxon>Bacteria</taxon>
        <taxon>Pseudomonadati</taxon>
        <taxon>Pseudomonadota</taxon>
        <taxon>Alphaproteobacteria</taxon>
        <taxon>Sphingomonadales</taxon>
        <taxon>Sphingomonadaceae</taxon>
        <taxon>Novosphingobium</taxon>
    </lineage>
</organism>
<dbReference type="GO" id="GO:0000287">
    <property type="term" value="F:magnesium ion binding"/>
    <property type="evidence" value="ECO:0007669"/>
    <property type="project" value="TreeGrafter"/>
</dbReference>
<dbReference type="InterPro" id="IPR011206">
    <property type="entry name" value="Citrate_lyase_beta/mcl1/mcl2"/>
</dbReference>
<evidence type="ECO:0000256" key="5">
    <source>
        <dbReference type="PIRSR" id="PIRSR015582-1"/>
    </source>
</evidence>
<reference evidence="8" key="1">
    <citation type="journal article" date="2014" name="Int. J. Syst. Evol. Microbiol.">
        <title>Complete genome sequence of Corynebacterium casei LMG S-19264T (=DSM 44701T), isolated from a smear-ripened cheese.</title>
        <authorList>
            <consortium name="US DOE Joint Genome Institute (JGI-PGF)"/>
            <person name="Walter F."/>
            <person name="Albersmeier A."/>
            <person name="Kalinowski J."/>
            <person name="Ruckert C."/>
        </authorList>
    </citation>
    <scope>NUCLEOTIDE SEQUENCE</scope>
    <source>
        <strain evidence="8">KCTC 32255</strain>
    </source>
</reference>
<evidence type="ECO:0000259" key="7">
    <source>
        <dbReference type="Pfam" id="PF03328"/>
    </source>
</evidence>
<feature type="binding site" evidence="6">
    <location>
        <position position="129"/>
    </location>
    <ligand>
        <name>Mg(2+)</name>
        <dbReference type="ChEBI" id="CHEBI:18420"/>
    </ligand>
</feature>
<dbReference type="GO" id="GO:0006107">
    <property type="term" value="P:oxaloacetate metabolic process"/>
    <property type="evidence" value="ECO:0007669"/>
    <property type="project" value="TreeGrafter"/>
</dbReference>
<name>A0A918P7K0_9SPHN</name>
<comment type="cofactor">
    <cofactor evidence="1">
        <name>Mg(2+)</name>
        <dbReference type="ChEBI" id="CHEBI:18420"/>
    </cofactor>
</comment>
<accession>A0A918P7K0</accession>